<reference evidence="6" key="2">
    <citation type="journal article" date="2000" name="Genome Res.">
        <title>Normalization and subtraction of cap-trapper-selected cDNAs to prepare full-length cDNA libraries for rapid discovery of new genes.</title>
        <authorList>
            <person name="Carninci P."/>
            <person name="Shibata Y."/>
            <person name="Hayatsu N."/>
            <person name="Sugahara Y."/>
            <person name="Shibata K."/>
            <person name="Itoh M."/>
            <person name="Konno H."/>
            <person name="Okazaki Y."/>
            <person name="Muramatsu M."/>
            <person name="Hayashizaki Y."/>
        </authorList>
    </citation>
    <scope>NUCLEOTIDE SEQUENCE</scope>
    <source>
        <strain evidence="6">C57BL/6J</strain>
        <tissue evidence="6">Tongue</tissue>
    </source>
</reference>
<dbReference type="PeptideAtlas" id="Q9D6S8"/>
<keyword evidence="3" id="KW-0347">Helicase</keyword>
<dbReference type="GO" id="GO:0016787">
    <property type="term" value="F:hydrolase activity"/>
    <property type="evidence" value="ECO:0007669"/>
    <property type="project" value="UniProtKB-KW"/>
</dbReference>
<dbReference type="InterPro" id="IPR027417">
    <property type="entry name" value="P-loop_NTPase"/>
</dbReference>
<dbReference type="InterPro" id="IPR001650">
    <property type="entry name" value="Helicase_C-like"/>
</dbReference>
<accession>Q9D6S8</accession>
<gene>
    <name evidence="7" type="primary">Ddx51</name>
</gene>
<dbReference type="EMBL" id="AK010015">
    <property type="protein sequence ID" value="BAB26644.1"/>
    <property type="molecule type" value="mRNA"/>
</dbReference>
<dbReference type="AGR" id="MGI:1916913"/>
<protein>
    <recommendedName>
        <fullName evidence="5">Helicase C-terminal domain-containing protein</fullName>
    </recommendedName>
</protein>
<reference evidence="6" key="4">
    <citation type="submission" date="2000-07" db="EMBL/GenBank/DDBJ databases">
        <authorList>
            <person name="Adachi J."/>
            <person name="Aizawa K."/>
            <person name="Akahira S."/>
            <person name="Akimura T."/>
            <person name="Arai A."/>
            <person name="Aono H."/>
            <person name="Arakawa T."/>
            <person name="Bono H."/>
            <person name="Carninci P."/>
            <person name="Fukuda S."/>
            <person name="Fukunishi Y."/>
            <person name="Furuno M."/>
            <person name="Hanagaki T."/>
            <person name="Hara A."/>
            <person name="Hayatsu N."/>
            <person name="Hiramoto K."/>
            <person name="Hiraoka T."/>
            <person name="Hori F."/>
            <person name="Imotani K."/>
            <person name="Ishii Y."/>
            <person name="Itoh M."/>
            <person name="Izawa M."/>
            <person name="Kasukawa T."/>
            <person name="Kato H."/>
            <person name="Kawai J."/>
            <person name="Kojima Y."/>
            <person name="Konno H."/>
            <person name="Kouda M."/>
            <person name="Koya S."/>
            <person name="Kurihara C."/>
            <person name="Matsuyama T."/>
            <person name="Miyazaki A."/>
            <person name="Nishi K."/>
            <person name="Nomura K."/>
            <person name="Numazaki R."/>
            <person name="Ohno M."/>
            <person name="Okazaki Y."/>
            <person name="Okido T."/>
            <person name="Owa C."/>
            <person name="Saito H."/>
            <person name="Saito R."/>
            <person name="Sakai C."/>
            <person name="Sakai K."/>
            <person name="Sano H."/>
            <person name="Sasaki D."/>
            <person name="Shibata K."/>
            <person name="Shibata Y."/>
            <person name="Shinagawa A."/>
            <person name="Shiraki T."/>
            <person name="Sogabe Y."/>
            <person name="Suzuki H."/>
            <person name="Tagami M."/>
            <person name="Tagawa A."/>
            <person name="Takahashi F."/>
            <person name="Tanaka T."/>
            <person name="Tejima Y."/>
            <person name="Toya T."/>
            <person name="Yamamura T."/>
            <person name="Yasunishi A."/>
            <person name="Yoshida K."/>
            <person name="Yoshino M."/>
            <person name="Muramatsu M."/>
            <person name="Hayashizaki Y."/>
        </authorList>
    </citation>
    <scope>NUCLEOTIDE SEQUENCE</scope>
    <source>
        <strain evidence="6">C57BL/6J</strain>
        <tissue evidence="6">Tongue</tissue>
    </source>
</reference>
<keyword evidence="2" id="KW-0378">Hydrolase</keyword>
<evidence type="ECO:0000313" key="7">
    <source>
        <dbReference type="MGI" id="MGI:1916913"/>
    </source>
</evidence>
<evidence type="ECO:0000259" key="5">
    <source>
        <dbReference type="PROSITE" id="PS51194"/>
    </source>
</evidence>
<dbReference type="AlphaFoldDB" id="Q9D6S8"/>
<organism evidence="6">
    <name type="scientific">Mus musculus</name>
    <name type="common">Mouse</name>
    <dbReference type="NCBI Taxonomy" id="10090"/>
    <lineage>
        <taxon>Eukaryota</taxon>
        <taxon>Metazoa</taxon>
        <taxon>Chordata</taxon>
        <taxon>Craniata</taxon>
        <taxon>Vertebrata</taxon>
        <taxon>Euteleostomi</taxon>
        <taxon>Mammalia</taxon>
        <taxon>Eutheria</taxon>
        <taxon>Euarchontoglires</taxon>
        <taxon>Glires</taxon>
        <taxon>Rodentia</taxon>
        <taxon>Myomorpha</taxon>
        <taxon>Muroidea</taxon>
        <taxon>Muridae</taxon>
        <taxon>Murinae</taxon>
        <taxon>Mus</taxon>
        <taxon>Mus</taxon>
    </lineage>
</organism>
<evidence type="ECO:0000256" key="4">
    <source>
        <dbReference type="ARBA" id="ARBA00022840"/>
    </source>
</evidence>
<reference evidence="6" key="3">
    <citation type="journal article" date="2000" name="Genome Res.">
        <title>RIKEN integrated sequence analysis (RISA) system--384-format sequencing pipeline with 384 multicapillary sequencer.</title>
        <authorList>
            <person name="Shibata K."/>
            <person name="Itoh M."/>
            <person name="Aizawa K."/>
            <person name="Nagaoka S."/>
            <person name="Sasaki N."/>
            <person name="Carninci P."/>
            <person name="Konno H."/>
            <person name="Akiyama J."/>
            <person name="Nishi K."/>
            <person name="Kitsunai T."/>
            <person name="Tashiro H."/>
            <person name="Itoh M."/>
            <person name="Sumi N."/>
            <person name="Ishii Y."/>
            <person name="Nakamura S."/>
            <person name="Hazama M."/>
            <person name="Nishine T."/>
            <person name="Harada A."/>
            <person name="Yamamoto R."/>
            <person name="Matsumoto H."/>
            <person name="Sakaguchi S."/>
            <person name="Ikegami T."/>
            <person name="Kashiwagi K."/>
            <person name="Fujiwake S."/>
            <person name="Inoue K."/>
            <person name="Togawa Y."/>
            <person name="Izawa M."/>
            <person name="Ohara E."/>
            <person name="Watahiki M."/>
            <person name="Yoneda Y."/>
            <person name="Ishikawa T."/>
            <person name="Ozawa K."/>
            <person name="Tanaka T."/>
            <person name="Matsuura S."/>
            <person name="Kawai J."/>
            <person name="Okazaki Y."/>
            <person name="Muramatsu M."/>
            <person name="Inoue Y."/>
            <person name="Kira A."/>
            <person name="Hayashizaki Y."/>
        </authorList>
    </citation>
    <scope>NUCLEOTIDE SEQUENCE</scope>
    <source>
        <strain evidence="6">C57BL/6J</strain>
        <tissue evidence="6">Tongue</tissue>
    </source>
</reference>
<sequence length="165" mass="18561">MSCSRALCFTNSRENSHRLYLLAQAFGGVSVAEFSSRYGPGQRKKILKQFEQGKIQLLISTDATARGIDVQGVELVINYDAPQYLRTYVHRVGRTARAGKTGQAFTLLLKVQERKFLQMVSEAGVPELTHHEIPRKLLQPLVARYETALSQLEKTVKEEQKLKAA</sequence>
<dbReference type="InterPro" id="IPR050079">
    <property type="entry name" value="DEAD_box_RNA_helicase"/>
</dbReference>
<feature type="domain" description="Helicase C-terminal" evidence="5">
    <location>
        <begin position="1"/>
        <end position="141"/>
    </location>
</feature>
<reference evidence="6" key="1">
    <citation type="journal article" date="1999" name="Methods Enzymol.">
        <title>High-efficiency full-length cDNA cloning.</title>
        <authorList>
            <person name="Carninci P."/>
            <person name="Hayashizaki Y."/>
        </authorList>
    </citation>
    <scope>NUCLEOTIDE SEQUENCE</scope>
    <source>
        <strain evidence="6">C57BL/6J</strain>
        <tissue evidence="6">Tongue</tissue>
    </source>
</reference>
<dbReference type="Gene3D" id="3.40.50.300">
    <property type="entry name" value="P-loop containing nucleotide triphosphate hydrolases"/>
    <property type="match status" value="1"/>
</dbReference>
<proteinExistence type="evidence at transcript level"/>
<dbReference type="PANTHER" id="PTHR47959">
    <property type="entry name" value="ATP-DEPENDENT RNA HELICASE RHLE-RELATED"/>
    <property type="match status" value="1"/>
</dbReference>
<dbReference type="PROSITE" id="PS51194">
    <property type="entry name" value="HELICASE_CTER"/>
    <property type="match status" value="1"/>
</dbReference>
<keyword evidence="1" id="KW-0547">Nucleotide-binding</keyword>
<evidence type="ECO:0000256" key="3">
    <source>
        <dbReference type="ARBA" id="ARBA00022806"/>
    </source>
</evidence>
<dbReference type="Pfam" id="PF00271">
    <property type="entry name" value="Helicase_C"/>
    <property type="match status" value="1"/>
</dbReference>
<reference evidence="6" key="7">
    <citation type="journal article" date="2005" name="Science">
        <title>The Transcriptional Landscape of the Mammalian Genome.</title>
        <authorList>
            <consortium name="The FANTOM Consortium"/>
            <consortium name="Riken Genome Exploration Research Group and Genome Science Group (Genome Network Project Core Group)"/>
        </authorList>
    </citation>
    <scope>NUCLEOTIDE SEQUENCE</scope>
    <source>
        <strain evidence="6">C57BL/6J</strain>
        <tissue evidence="6">Tongue</tissue>
    </source>
</reference>
<reference evidence="6" key="5">
    <citation type="journal article" date="2001" name="Nature">
        <title>Functional annotation of a full-length mouse cDNA collection.</title>
        <authorList>
            <consortium name="The RIKEN Genome Exploration Research Group Phase II Team and the FANTOM Consortium"/>
        </authorList>
    </citation>
    <scope>NUCLEOTIDE SEQUENCE</scope>
    <source>
        <strain evidence="6">C57BL/6J</strain>
        <tissue evidence="6">Tongue</tissue>
    </source>
</reference>
<dbReference type="SUPFAM" id="SSF52540">
    <property type="entry name" value="P-loop containing nucleoside triphosphate hydrolases"/>
    <property type="match status" value="1"/>
</dbReference>
<keyword evidence="4" id="KW-0067">ATP-binding</keyword>
<evidence type="ECO:0000313" key="6">
    <source>
        <dbReference type="EMBL" id="BAB26644.1"/>
    </source>
</evidence>
<name>Q9D6S8_MOUSE</name>
<evidence type="ECO:0000256" key="2">
    <source>
        <dbReference type="ARBA" id="ARBA00022801"/>
    </source>
</evidence>
<dbReference type="CDD" id="cd18787">
    <property type="entry name" value="SF2_C_DEAD"/>
    <property type="match status" value="1"/>
</dbReference>
<reference evidence="6" key="6">
    <citation type="journal article" date="2002" name="Nature">
        <title>Analysis of the mouse transcriptome based on functional annotation of 60,770 full-length cDNAs.</title>
        <authorList>
            <consortium name="The FANTOM Consortium and the RIKEN Genome Exploration Research Group Phase I and II Team"/>
        </authorList>
    </citation>
    <scope>NUCLEOTIDE SEQUENCE</scope>
    <source>
        <strain evidence="6">C57BL/6J</strain>
        <tissue evidence="6">Tongue</tissue>
    </source>
</reference>
<evidence type="ECO:0000256" key="1">
    <source>
        <dbReference type="ARBA" id="ARBA00022741"/>
    </source>
</evidence>
<dbReference type="GO" id="GO:0004386">
    <property type="term" value="F:helicase activity"/>
    <property type="evidence" value="ECO:0007669"/>
    <property type="project" value="UniProtKB-KW"/>
</dbReference>
<dbReference type="GO" id="GO:0005524">
    <property type="term" value="F:ATP binding"/>
    <property type="evidence" value="ECO:0007669"/>
    <property type="project" value="UniProtKB-KW"/>
</dbReference>
<dbReference type="PANTHER" id="PTHR47959:SF1">
    <property type="entry name" value="ATP-DEPENDENT RNA HELICASE DBPA"/>
    <property type="match status" value="1"/>
</dbReference>
<dbReference type="MGI" id="MGI:1916913">
    <property type="gene designation" value="Ddx51"/>
</dbReference>
<reference evidence="6" key="8">
    <citation type="journal article" date="2005" name="Science">
        <title>Antisense Transcription in the Mammalian Transcriptome.</title>
        <authorList>
            <consortium name="RIKEN Genome Exploration Research Group and Genome Science Group (Genome Network Project Core Group) and the FANTOM Consortium"/>
        </authorList>
    </citation>
    <scope>NUCLEOTIDE SEQUENCE</scope>
    <source>
        <strain evidence="6">C57BL/6J</strain>
        <tissue evidence="6">Tongue</tissue>
    </source>
</reference>
<dbReference type="SMART" id="SM00490">
    <property type="entry name" value="HELICc"/>
    <property type="match status" value="1"/>
</dbReference>